<dbReference type="GO" id="GO:0005829">
    <property type="term" value="C:cytosol"/>
    <property type="evidence" value="ECO:0007669"/>
    <property type="project" value="TreeGrafter"/>
</dbReference>
<dbReference type="InterPro" id="IPR036388">
    <property type="entry name" value="WH-like_DNA-bd_sf"/>
</dbReference>
<evidence type="ECO:0000256" key="2">
    <source>
        <dbReference type="ARBA" id="ARBA00023015"/>
    </source>
</evidence>
<dbReference type="EMBL" id="FUWJ01000020">
    <property type="protein sequence ID" value="SKA41060.1"/>
    <property type="molecule type" value="Genomic_DNA"/>
</dbReference>
<dbReference type="GO" id="GO:0003677">
    <property type="term" value="F:DNA binding"/>
    <property type="evidence" value="ECO:0007669"/>
    <property type="project" value="UniProtKB-KW"/>
</dbReference>
<keyword evidence="4" id="KW-0804">Transcription</keyword>
<dbReference type="Gene3D" id="3.40.190.290">
    <property type="match status" value="1"/>
</dbReference>
<evidence type="ECO:0000256" key="3">
    <source>
        <dbReference type="ARBA" id="ARBA00023125"/>
    </source>
</evidence>
<dbReference type="PANTHER" id="PTHR30419">
    <property type="entry name" value="HTH-TYPE TRANSCRIPTIONAL REGULATOR YBHD"/>
    <property type="match status" value="1"/>
</dbReference>
<proteinExistence type="inferred from homology"/>
<dbReference type="SUPFAM" id="SSF53850">
    <property type="entry name" value="Periplasmic binding protein-like II"/>
    <property type="match status" value="1"/>
</dbReference>
<dbReference type="SUPFAM" id="SSF46785">
    <property type="entry name" value="Winged helix' DNA-binding domain"/>
    <property type="match status" value="1"/>
</dbReference>
<dbReference type="InterPro" id="IPR050950">
    <property type="entry name" value="HTH-type_LysR_regulators"/>
</dbReference>
<feature type="domain" description="HTH lysR-type" evidence="5">
    <location>
        <begin position="1"/>
        <end position="48"/>
    </location>
</feature>
<dbReference type="PANTHER" id="PTHR30419:SF8">
    <property type="entry name" value="NITROGEN ASSIMILATION TRANSCRIPTIONAL ACTIVATOR-RELATED"/>
    <property type="match status" value="1"/>
</dbReference>
<gene>
    <name evidence="6" type="ORF">SAMN02745126_06463</name>
</gene>
<keyword evidence="3 6" id="KW-0238">DNA-binding</keyword>
<protein>
    <submittedName>
        <fullName evidence="6">DNA-binding transcriptional regulator, LysR family</fullName>
    </submittedName>
</protein>
<name>A0A1T4TKR0_9HYPH</name>
<dbReference type="AlphaFoldDB" id="A0A1T4TKR0"/>
<dbReference type="Gene3D" id="1.10.10.10">
    <property type="entry name" value="Winged helix-like DNA-binding domain superfamily/Winged helix DNA-binding domain"/>
    <property type="match status" value="1"/>
</dbReference>
<dbReference type="InterPro" id="IPR036390">
    <property type="entry name" value="WH_DNA-bd_sf"/>
</dbReference>
<dbReference type="Proteomes" id="UP000190092">
    <property type="component" value="Unassembled WGS sequence"/>
</dbReference>
<dbReference type="InterPro" id="IPR005119">
    <property type="entry name" value="LysR_subst-bd"/>
</dbReference>
<evidence type="ECO:0000313" key="6">
    <source>
        <dbReference type="EMBL" id="SKA41060.1"/>
    </source>
</evidence>
<dbReference type="PROSITE" id="PS50931">
    <property type="entry name" value="HTH_LYSR"/>
    <property type="match status" value="1"/>
</dbReference>
<dbReference type="STRING" id="225324.SAMN02745126_06463"/>
<comment type="similarity">
    <text evidence="1">Belongs to the LysR transcriptional regulatory family.</text>
</comment>
<sequence>MVARVGSIRKAAAQLNVSPSAVNRQMLKLEAEYGAELFERLPRGLRPTAAGRVLVAEIERWQQEHDRAVRTLAELRNHVRGHAAVGLMESIAGQMVGGLTIALREQHVQLSLDVTIAGTERLCELLLAGKLELAICYAVPRRPDIQFLSRLPPRSGIVVAHDHALAGRKSVRLADCAAYSFVFPDASLTVRPLIEKAFRRQGIHPPNTVTTNSIDVMKTLVREQGQVAWLSYYDVHAEVLEGTFAYLPIADRQVAGTSLSLIARKHAPLSPVAALVAKHLRDQLQRLASG</sequence>
<reference evidence="7" key="1">
    <citation type="submission" date="2017-02" db="EMBL/GenBank/DDBJ databases">
        <authorList>
            <person name="Varghese N."/>
            <person name="Submissions S."/>
        </authorList>
    </citation>
    <scope>NUCLEOTIDE SEQUENCE [LARGE SCALE GENOMIC DNA]</scope>
    <source>
        <strain evidence="7">ATCC 27094</strain>
    </source>
</reference>
<organism evidence="6 7">
    <name type="scientific">Enhydrobacter aerosaccus</name>
    <dbReference type="NCBI Taxonomy" id="225324"/>
    <lineage>
        <taxon>Bacteria</taxon>
        <taxon>Pseudomonadati</taxon>
        <taxon>Pseudomonadota</taxon>
        <taxon>Alphaproteobacteria</taxon>
        <taxon>Hyphomicrobiales</taxon>
        <taxon>Enhydrobacter</taxon>
    </lineage>
</organism>
<dbReference type="GO" id="GO:0003700">
    <property type="term" value="F:DNA-binding transcription factor activity"/>
    <property type="evidence" value="ECO:0007669"/>
    <property type="project" value="InterPro"/>
</dbReference>
<evidence type="ECO:0000256" key="4">
    <source>
        <dbReference type="ARBA" id="ARBA00023163"/>
    </source>
</evidence>
<evidence type="ECO:0000256" key="1">
    <source>
        <dbReference type="ARBA" id="ARBA00009437"/>
    </source>
</evidence>
<keyword evidence="7" id="KW-1185">Reference proteome</keyword>
<dbReference type="InterPro" id="IPR000847">
    <property type="entry name" value="LysR_HTH_N"/>
</dbReference>
<evidence type="ECO:0000313" key="7">
    <source>
        <dbReference type="Proteomes" id="UP000190092"/>
    </source>
</evidence>
<keyword evidence="2" id="KW-0805">Transcription regulation</keyword>
<evidence type="ECO:0000259" key="5">
    <source>
        <dbReference type="PROSITE" id="PS50931"/>
    </source>
</evidence>
<dbReference type="Pfam" id="PF03466">
    <property type="entry name" value="LysR_substrate"/>
    <property type="match status" value="1"/>
</dbReference>
<accession>A0A1T4TKR0</accession>
<dbReference type="Pfam" id="PF00126">
    <property type="entry name" value="HTH_1"/>
    <property type="match status" value="1"/>
</dbReference>